<organism evidence="5 6">
    <name type="scientific">Rubrivirga marina</name>
    <dbReference type="NCBI Taxonomy" id="1196024"/>
    <lineage>
        <taxon>Bacteria</taxon>
        <taxon>Pseudomonadati</taxon>
        <taxon>Rhodothermota</taxon>
        <taxon>Rhodothermia</taxon>
        <taxon>Rhodothermales</taxon>
        <taxon>Rubricoccaceae</taxon>
        <taxon>Rubrivirga</taxon>
    </lineage>
</organism>
<evidence type="ECO:0000256" key="3">
    <source>
        <dbReference type="ARBA" id="ARBA00023163"/>
    </source>
</evidence>
<evidence type="ECO:0000256" key="2">
    <source>
        <dbReference type="ARBA" id="ARBA00023125"/>
    </source>
</evidence>
<sequence>MIELDRDAPLPLAEQLVEAMRYEIASGRYRPGARLPSTRQLGDQLGISFHTVRKGYQRLAEEGIVDVRRGGGYIVVERQALSRAERLERGAGVVEEALHKLVGLGLSDDEVDYVVQEGLQFFERPGPRRTLVFAAGYRELAESGAEQAGAALQERVTPSLLTELTALDALDGLVVALPDLRAARRARPQAEIVGAAVEYPLDVLEQIARLGPGESLGLVTRHADAVAPLSDELRQRTGFAGPLLGLPVDADRRQLETVVRQSAFVAFTPQARRRVRPVLTALDTPNAELAPTLAPASLARLRDALAV</sequence>
<dbReference type="InterPro" id="IPR036390">
    <property type="entry name" value="WH_DNA-bd_sf"/>
</dbReference>
<proteinExistence type="predicted"/>
<dbReference type="EMBL" id="MQWD01000001">
    <property type="protein sequence ID" value="PAP77434.1"/>
    <property type="molecule type" value="Genomic_DNA"/>
</dbReference>
<accession>A0A271J308</accession>
<dbReference type="PANTHER" id="PTHR38445">
    <property type="entry name" value="HTH-TYPE TRANSCRIPTIONAL REPRESSOR YTRA"/>
    <property type="match status" value="1"/>
</dbReference>
<evidence type="ECO:0000256" key="1">
    <source>
        <dbReference type="ARBA" id="ARBA00023015"/>
    </source>
</evidence>
<feature type="domain" description="HTH gntR-type" evidence="4">
    <location>
        <begin position="10"/>
        <end position="78"/>
    </location>
</feature>
<dbReference type="PROSITE" id="PS50949">
    <property type="entry name" value="HTH_GNTR"/>
    <property type="match status" value="1"/>
</dbReference>
<dbReference type="Pfam" id="PF00392">
    <property type="entry name" value="GntR"/>
    <property type="match status" value="1"/>
</dbReference>
<dbReference type="AlphaFoldDB" id="A0A271J308"/>
<dbReference type="SUPFAM" id="SSF46785">
    <property type="entry name" value="Winged helix' DNA-binding domain"/>
    <property type="match status" value="1"/>
</dbReference>
<keyword evidence="1" id="KW-0805">Transcription regulation</keyword>
<dbReference type="CDD" id="cd07377">
    <property type="entry name" value="WHTH_GntR"/>
    <property type="match status" value="1"/>
</dbReference>
<dbReference type="GO" id="GO:0003700">
    <property type="term" value="F:DNA-binding transcription factor activity"/>
    <property type="evidence" value="ECO:0007669"/>
    <property type="project" value="InterPro"/>
</dbReference>
<evidence type="ECO:0000259" key="4">
    <source>
        <dbReference type="PROSITE" id="PS50949"/>
    </source>
</evidence>
<reference evidence="5 6" key="1">
    <citation type="submission" date="2016-11" db="EMBL/GenBank/DDBJ databases">
        <title>Study of marine rhodopsin-containing bacteria.</title>
        <authorList>
            <person name="Yoshizawa S."/>
            <person name="Kumagai Y."/>
            <person name="Kogure K."/>
        </authorList>
    </citation>
    <scope>NUCLEOTIDE SEQUENCE [LARGE SCALE GENOMIC DNA]</scope>
    <source>
        <strain evidence="5 6">SAORIC-28</strain>
    </source>
</reference>
<dbReference type="GO" id="GO:0003677">
    <property type="term" value="F:DNA binding"/>
    <property type="evidence" value="ECO:0007669"/>
    <property type="project" value="UniProtKB-KW"/>
</dbReference>
<dbReference type="Gene3D" id="1.10.10.10">
    <property type="entry name" value="Winged helix-like DNA-binding domain superfamily/Winged helix DNA-binding domain"/>
    <property type="match status" value="1"/>
</dbReference>
<dbReference type="RefSeq" id="WP_179299640.1">
    <property type="nucleotide sequence ID" value="NZ_MQWD01000001.1"/>
</dbReference>
<gene>
    <name evidence="5" type="ORF">BSZ37_13810</name>
</gene>
<keyword evidence="3" id="KW-0804">Transcription</keyword>
<name>A0A271J308_9BACT</name>
<dbReference type="SMART" id="SM00345">
    <property type="entry name" value="HTH_GNTR"/>
    <property type="match status" value="1"/>
</dbReference>
<evidence type="ECO:0000313" key="5">
    <source>
        <dbReference type="EMBL" id="PAP77434.1"/>
    </source>
</evidence>
<keyword evidence="6" id="KW-1185">Reference proteome</keyword>
<dbReference type="PANTHER" id="PTHR38445:SF9">
    <property type="entry name" value="HTH-TYPE TRANSCRIPTIONAL REPRESSOR YTRA"/>
    <property type="match status" value="1"/>
</dbReference>
<protein>
    <recommendedName>
        <fullName evidence="4">HTH gntR-type domain-containing protein</fullName>
    </recommendedName>
</protein>
<evidence type="ECO:0000313" key="6">
    <source>
        <dbReference type="Proteomes" id="UP000216339"/>
    </source>
</evidence>
<dbReference type="Proteomes" id="UP000216339">
    <property type="component" value="Unassembled WGS sequence"/>
</dbReference>
<comment type="caution">
    <text evidence="5">The sequence shown here is derived from an EMBL/GenBank/DDBJ whole genome shotgun (WGS) entry which is preliminary data.</text>
</comment>
<dbReference type="InterPro" id="IPR000524">
    <property type="entry name" value="Tscrpt_reg_HTH_GntR"/>
</dbReference>
<dbReference type="InterPro" id="IPR036388">
    <property type="entry name" value="WH-like_DNA-bd_sf"/>
</dbReference>
<keyword evidence="2" id="KW-0238">DNA-binding</keyword>